<name>A0A423THT4_PENVA</name>
<dbReference type="GO" id="GO:1904047">
    <property type="term" value="F:S-adenosyl-L-methionine binding"/>
    <property type="evidence" value="ECO:0007669"/>
    <property type="project" value="UniProtKB-UniRule"/>
</dbReference>
<feature type="binding site" evidence="6">
    <location>
        <position position="115"/>
    </location>
    <ligand>
        <name>S-adenosyl-L-methionine</name>
        <dbReference type="ChEBI" id="CHEBI:59789"/>
    </ligand>
</feature>
<dbReference type="Proteomes" id="UP000283509">
    <property type="component" value="Unassembled WGS sequence"/>
</dbReference>
<dbReference type="EC" id="2.5.1.157" evidence="6"/>
<dbReference type="GO" id="GO:0106388">
    <property type="term" value="F:rRNA small subunit aminocarboxypropyltransferase activity"/>
    <property type="evidence" value="ECO:0007669"/>
    <property type="project" value="UniProtKB-EC"/>
</dbReference>
<dbReference type="HAMAP" id="MF_01116">
    <property type="entry name" value="TSR3"/>
    <property type="match status" value="1"/>
</dbReference>
<keyword evidence="4 6" id="KW-0808">Transferase</keyword>
<feature type="domain" description="16S/18S rRNA aminocarboxypropyltransferase Tsr3 C-terminal" evidence="8">
    <location>
        <begin position="137"/>
        <end position="263"/>
    </location>
</feature>
<keyword evidence="3 6" id="KW-0698">rRNA processing</keyword>
<evidence type="ECO:0000256" key="5">
    <source>
        <dbReference type="ARBA" id="ARBA00022691"/>
    </source>
</evidence>
<comment type="caution">
    <text evidence="6">Lacks conserved residue(s) required for the propagation of feature annotation.</text>
</comment>
<dbReference type="Pfam" id="PF04034">
    <property type="entry name" value="Ribo_biogen_C"/>
    <property type="match status" value="1"/>
</dbReference>
<accession>A0A423THT4</accession>
<evidence type="ECO:0000256" key="1">
    <source>
        <dbReference type="ARBA" id="ARBA00022490"/>
    </source>
</evidence>
<feature type="compositionally biased region" description="Acidic residues" evidence="7">
    <location>
        <begin position="52"/>
        <end position="61"/>
    </location>
</feature>
<evidence type="ECO:0000259" key="9">
    <source>
        <dbReference type="Pfam" id="PF04068"/>
    </source>
</evidence>
<dbReference type="PANTHER" id="PTHR20426:SF0">
    <property type="entry name" value="18S RRNA AMINOCARBOXYPROPYLTRANSFERASE"/>
    <property type="match status" value="1"/>
</dbReference>
<evidence type="ECO:0000256" key="2">
    <source>
        <dbReference type="ARBA" id="ARBA00022517"/>
    </source>
</evidence>
<evidence type="ECO:0000259" key="8">
    <source>
        <dbReference type="Pfam" id="PF04034"/>
    </source>
</evidence>
<comment type="similarity">
    <text evidence="6">Belongs to the TDD superfamily. TSR3 family.</text>
</comment>
<feature type="region of interest" description="Disordered" evidence="7">
    <location>
        <begin position="1"/>
        <end position="35"/>
    </location>
</feature>
<keyword evidence="1" id="KW-0963">Cytoplasm</keyword>
<comment type="function">
    <text evidence="6">Aminocarboxypropyltransferase that catalyzes the aminocarboxypropyl transfer on pseudouridine in 18S rRNA. It constitutes the last step in biosynthesis of the hypermodified N1-methyl-N3-(3-amino-3-carboxypropyl) pseudouridine (m1acp3-Psi).</text>
</comment>
<gene>
    <name evidence="10" type="ORF">C7M84_005385</name>
</gene>
<dbReference type="NCBIfam" id="NF002621">
    <property type="entry name" value="PRK02287.1"/>
    <property type="match status" value="1"/>
</dbReference>
<dbReference type="Pfam" id="PF04068">
    <property type="entry name" value="Fer4_RLI"/>
    <property type="match status" value="1"/>
</dbReference>
<keyword evidence="5 6" id="KW-0949">S-adenosyl-L-methionine</keyword>
<dbReference type="OrthoDB" id="10262062at2759"/>
<evidence type="ECO:0000313" key="10">
    <source>
        <dbReference type="EMBL" id="ROT76046.1"/>
    </source>
</evidence>
<dbReference type="EMBL" id="QCYY01001698">
    <property type="protein sequence ID" value="ROT76046.1"/>
    <property type="molecule type" value="Genomic_DNA"/>
</dbReference>
<evidence type="ECO:0000256" key="3">
    <source>
        <dbReference type="ARBA" id="ARBA00022552"/>
    </source>
</evidence>
<comment type="catalytic activity">
    <reaction evidence="6">
        <text>an N(1)-methylpseudouridine in rRNA + S-adenosyl-L-methionine = N(1)-methyl-N(3)-[(3S)-3-amino-3-carboxypropyl]pseudouridine in rRNA + S-methyl-5'-thioadenosine + H(+)</text>
        <dbReference type="Rhea" id="RHEA:63296"/>
        <dbReference type="Rhea" id="RHEA-COMP:11634"/>
        <dbReference type="Rhea" id="RHEA-COMP:16310"/>
        <dbReference type="ChEBI" id="CHEBI:15378"/>
        <dbReference type="ChEBI" id="CHEBI:17509"/>
        <dbReference type="ChEBI" id="CHEBI:59789"/>
        <dbReference type="ChEBI" id="CHEBI:74890"/>
        <dbReference type="ChEBI" id="CHEBI:146234"/>
        <dbReference type="EC" id="2.5.1.157"/>
    </reaction>
</comment>
<dbReference type="GO" id="GO:0000455">
    <property type="term" value="P:enzyme-directed rRNA pseudouridine synthesis"/>
    <property type="evidence" value="ECO:0007669"/>
    <property type="project" value="UniProtKB-UniRule"/>
</dbReference>
<feature type="region of interest" description="Disordered" evidence="7">
    <location>
        <begin position="48"/>
        <end position="91"/>
    </location>
</feature>
<feature type="compositionally biased region" description="Acidic residues" evidence="7">
    <location>
        <begin position="74"/>
        <end position="91"/>
    </location>
</feature>
<protein>
    <recommendedName>
        <fullName evidence="6">18S rRNA aminocarboxypropyltransferase</fullName>
        <ecNumber evidence="6">2.5.1.157</ecNumber>
    </recommendedName>
</protein>
<feature type="domain" description="RNase L inhibitor RLI-like possible metal-binding" evidence="9">
    <location>
        <begin position="100"/>
        <end position="133"/>
    </location>
</feature>
<feature type="compositionally biased region" description="Basic and acidic residues" evidence="7">
    <location>
        <begin position="16"/>
        <end position="28"/>
    </location>
</feature>
<keyword evidence="2 6" id="KW-0690">Ribosome biogenesis</keyword>
<evidence type="ECO:0000256" key="7">
    <source>
        <dbReference type="SAM" id="MobiDB-lite"/>
    </source>
</evidence>
<evidence type="ECO:0000313" key="11">
    <source>
        <dbReference type="Proteomes" id="UP000283509"/>
    </source>
</evidence>
<feature type="compositionally biased region" description="Basic residues" evidence="7">
    <location>
        <begin position="1"/>
        <end position="14"/>
    </location>
</feature>
<dbReference type="GO" id="GO:0030490">
    <property type="term" value="P:maturation of SSU-rRNA"/>
    <property type="evidence" value="ECO:0007669"/>
    <property type="project" value="TreeGrafter"/>
</dbReference>
<dbReference type="InterPro" id="IPR022968">
    <property type="entry name" value="Tsr3-like"/>
</dbReference>
<proteinExistence type="inferred from homology"/>
<organism evidence="10 11">
    <name type="scientific">Penaeus vannamei</name>
    <name type="common">Whiteleg shrimp</name>
    <name type="synonym">Litopenaeus vannamei</name>
    <dbReference type="NCBI Taxonomy" id="6689"/>
    <lineage>
        <taxon>Eukaryota</taxon>
        <taxon>Metazoa</taxon>
        <taxon>Ecdysozoa</taxon>
        <taxon>Arthropoda</taxon>
        <taxon>Crustacea</taxon>
        <taxon>Multicrustacea</taxon>
        <taxon>Malacostraca</taxon>
        <taxon>Eumalacostraca</taxon>
        <taxon>Eucarida</taxon>
        <taxon>Decapoda</taxon>
        <taxon>Dendrobranchiata</taxon>
        <taxon>Penaeoidea</taxon>
        <taxon>Penaeidae</taxon>
        <taxon>Penaeus</taxon>
    </lineage>
</organism>
<dbReference type="InterPro" id="IPR007209">
    <property type="entry name" value="RNaseL-inhib-like_metal-bd_dom"/>
</dbReference>
<dbReference type="InterPro" id="IPR007177">
    <property type="entry name" value="Tsr3_C"/>
</dbReference>
<evidence type="ECO:0000256" key="4">
    <source>
        <dbReference type="ARBA" id="ARBA00022679"/>
    </source>
</evidence>
<dbReference type="STRING" id="6689.A0A423THT4"/>
<dbReference type="PANTHER" id="PTHR20426">
    <property type="entry name" value="RIBOSOME BIOGENESIS PROTEIN TSR3 HOMOLOG"/>
    <property type="match status" value="1"/>
</dbReference>
<sequence>MPRRGCSKTKRGGRGGRQERGRRNRFEGSESENAAVLEDDALRKLSIRDTEILEDDSDGSETSDKSIEGAAADCELEESDDDKNTTEEEERMEIEDITYPVAMWDLGHCDPKRCSGRKLARFGMVKLLKLGHRFNGMVLTPVGKKCVSPEDASILLEHGIAVVDCSWAKLQETPFNRMKAAHPRLLPYLVACNPVNYGIPCKLSCVEAFAATMYICGEKLAAALYLSKFKWGKTFININKELLDKYAACKNSTEVVGVQNKYLEELDEEACRERGMA</sequence>
<reference evidence="10 11" key="1">
    <citation type="submission" date="2018-04" db="EMBL/GenBank/DDBJ databases">
        <authorList>
            <person name="Zhang X."/>
            <person name="Yuan J."/>
            <person name="Li F."/>
            <person name="Xiang J."/>
        </authorList>
    </citation>
    <scope>NUCLEOTIDE SEQUENCE [LARGE SCALE GENOMIC DNA]</scope>
    <source>
        <tissue evidence="10">Muscle</tissue>
    </source>
</reference>
<evidence type="ECO:0000256" key="6">
    <source>
        <dbReference type="HAMAP-Rule" id="MF_03146"/>
    </source>
</evidence>
<feature type="binding site" evidence="6">
    <location>
        <position position="186"/>
    </location>
    <ligand>
        <name>S-adenosyl-L-methionine</name>
        <dbReference type="ChEBI" id="CHEBI:59789"/>
    </ligand>
</feature>
<reference evidence="10 11" key="2">
    <citation type="submission" date="2019-01" db="EMBL/GenBank/DDBJ databases">
        <title>The decoding of complex shrimp genome reveals the adaptation for benthos swimmer, frequently molting mechanism and breeding impact on genome.</title>
        <authorList>
            <person name="Sun Y."/>
            <person name="Gao Y."/>
            <person name="Yu Y."/>
        </authorList>
    </citation>
    <scope>NUCLEOTIDE SEQUENCE [LARGE SCALE GENOMIC DNA]</scope>
    <source>
        <tissue evidence="10">Muscle</tissue>
    </source>
</reference>
<keyword evidence="11" id="KW-1185">Reference proteome</keyword>
<dbReference type="AlphaFoldDB" id="A0A423THT4"/>
<feature type="binding site" evidence="6">
    <location>
        <position position="163"/>
    </location>
    <ligand>
        <name>S-adenosyl-L-methionine</name>
        <dbReference type="ChEBI" id="CHEBI:59789"/>
    </ligand>
</feature>
<comment type="caution">
    <text evidence="10">The sequence shown here is derived from an EMBL/GenBank/DDBJ whole genome shotgun (WGS) entry which is preliminary data.</text>
</comment>